<keyword evidence="12 14" id="KW-0378">Hydrolase</keyword>
<dbReference type="PROSITE" id="PS51975">
    <property type="entry name" value="RNASE_H_2"/>
    <property type="match status" value="1"/>
</dbReference>
<keyword evidence="8 14" id="KW-0963">Cytoplasm</keyword>
<evidence type="ECO:0000256" key="1">
    <source>
        <dbReference type="ARBA" id="ARBA00000077"/>
    </source>
</evidence>
<dbReference type="GO" id="GO:0032299">
    <property type="term" value="C:ribonuclease H2 complex"/>
    <property type="evidence" value="ECO:0007669"/>
    <property type="project" value="TreeGrafter"/>
</dbReference>
<feature type="binding site" evidence="14 15">
    <location>
        <position position="138"/>
    </location>
    <ligand>
        <name>a divalent metal cation</name>
        <dbReference type="ChEBI" id="CHEBI:60240"/>
    </ligand>
</feature>
<comment type="subcellular location">
    <subcellularLocation>
        <location evidence="4 14">Cytoplasm</location>
    </subcellularLocation>
</comment>
<dbReference type="PANTHER" id="PTHR10954">
    <property type="entry name" value="RIBONUCLEASE H2 SUBUNIT A"/>
    <property type="match status" value="1"/>
</dbReference>
<sequence length="246" mass="27285">MVKRRGSKKESSSVKTQKVPSPVLDLYEFDEKFQNRGFKLIAGIDEAGRGPLAGPVVAAAVVYTSSARVPDGINDSKRVKESQRKVLFQEILNSGAFVGIGYALPYEIDSLNILRATLLAMSRALSALPLSPDLVLVDGNYEIPCGKNLTQIAITGGDRKSLAIASASIIAKVFRDRVMIFYDRLYPEYGFAKHKGYPTKQHIEALKKYGPCPIHRESFRTVRQCSEKAKENSQKMLQLSFLDKRA</sequence>
<evidence type="ECO:0000259" key="17">
    <source>
        <dbReference type="PROSITE" id="PS51975"/>
    </source>
</evidence>
<dbReference type="GO" id="GO:0030145">
    <property type="term" value="F:manganese ion binding"/>
    <property type="evidence" value="ECO:0007669"/>
    <property type="project" value="UniProtKB-UniRule"/>
</dbReference>
<evidence type="ECO:0000256" key="12">
    <source>
        <dbReference type="ARBA" id="ARBA00022801"/>
    </source>
</evidence>
<evidence type="ECO:0000256" key="14">
    <source>
        <dbReference type="HAMAP-Rule" id="MF_00052"/>
    </source>
</evidence>
<dbReference type="InterPro" id="IPR022898">
    <property type="entry name" value="RNase_HII"/>
</dbReference>
<evidence type="ECO:0000256" key="4">
    <source>
        <dbReference type="ARBA" id="ARBA00004496"/>
    </source>
</evidence>
<dbReference type="CDD" id="cd07182">
    <property type="entry name" value="RNase_HII_bacteria_HII_like"/>
    <property type="match status" value="1"/>
</dbReference>
<dbReference type="EMBL" id="DQZW01000078">
    <property type="protein sequence ID" value="HDL89581.1"/>
    <property type="molecule type" value="Genomic_DNA"/>
</dbReference>
<name>A0A7C1B0X1_9BACT</name>
<evidence type="ECO:0000313" key="18">
    <source>
        <dbReference type="EMBL" id="HDL89581.1"/>
    </source>
</evidence>
<dbReference type="SUPFAM" id="SSF53098">
    <property type="entry name" value="Ribonuclease H-like"/>
    <property type="match status" value="1"/>
</dbReference>
<dbReference type="GO" id="GO:0004523">
    <property type="term" value="F:RNA-DNA hybrid ribonuclease activity"/>
    <property type="evidence" value="ECO:0007669"/>
    <property type="project" value="UniProtKB-UniRule"/>
</dbReference>
<comment type="cofactor">
    <cofactor evidence="2">
        <name>Mg(2+)</name>
        <dbReference type="ChEBI" id="CHEBI:18420"/>
    </cofactor>
</comment>
<dbReference type="GO" id="GO:0003723">
    <property type="term" value="F:RNA binding"/>
    <property type="evidence" value="ECO:0007669"/>
    <property type="project" value="UniProtKB-UniRule"/>
</dbReference>
<evidence type="ECO:0000256" key="9">
    <source>
        <dbReference type="ARBA" id="ARBA00022722"/>
    </source>
</evidence>
<dbReference type="Gene3D" id="3.30.420.10">
    <property type="entry name" value="Ribonuclease H-like superfamily/Ribonuclease H"/>
    <property type="match status" value="1"/>
</dbReference>
<feature type="binding site" evidence="14 15">
    <location>
        <position position="46"/>
    </location>
    <ligand>
        <name>a divalent metal cation</name>
        <dbReference type="ChEBI" id="CHEBI:60240"/>
    </ligand>
</feature>
<evidence type="ECO:0000256" key="15">
    <source>
        <dbReference type="PROSITE-ProRule" id="PRU01319"/>
    </source>
</evidence>
<keyword evidence="11 14" id="KW-0255">Endonuclease</keyword>
<evidence type="ECO:0000256" key="2">
    <source>
        <dbReference type="ARBA" id="ARBA00001946"/>
    </source>
</evidence>
<dbReference type="PANTHER" id="PTHR10954:SF18">
    <property type="entry name" value="RIBONUCLEASE HII"/>
    <property type="match status" value="1"/>
</dbReference>
<dbReference type="InterPro" id="IPR012337">
    <property type="entry name" value="RNaseH-like_sf"/>
</dbReference>
<comment type="similarity">
    <text evidence="5 14 16">Belongs to the RNase HII family.</text>
</comment>
<evidence type="ECO:0000256" key="11">
    <source>
        <dbReference type="ARBA" id="ARBA00022759"/>
    </source>
</evidence>
<reference evidence="18" key="1">
    <citation type="journal article" date="2020" name="mSystems">
        <title>Genome- and Community-Level Interaction Insights into Carbon Utilization and Element Cycling Functions of Hydrothermarchaeota in Hydrothermal Sediment.</title>
        <authorList>
            <person name="Zhou Z."/>
            <person name="Liu Y."/>
            <person name="Xu W."/>
            <person name="Pan J."/>
            <person name="Luo Z.H."/>
            <person name="Li M."/>
        </authorList>
    </citation>
    <scope>NUCLEOTIDE SEQUENCE [LARGE SCALE GENOMIC DNA]</scope>
    <source>
        <strain evidence="18">HyVt-19</strain>
    </source>
</reference>
<dbReference type="InterPro" id="IPR036397">
    <property type="entry name" value="RNaseH_sf"/>
</dbReference>
<keyword evidence="10 14" id="KW-0479">Metal-binding</keyword>
<keyword evidence="9 14" id="KW-0540">Nuclease</keyword>
<evidence type="ECO:0000256" key="7">
    <source>
        <dbReference type="ARBA" id="ARBA00019179"/>
    </source>
</evidence>
<dbReference type="HAMAP" id="MF_00052_B">
    <property type="entry name" value="RNase_HII_B"/>
    <property type="match status" value="1"/>
</dbReference>
<dbReference type="Pfam" id="PF01351">
    <property type="entry name" value="RNase_HII"/>
    <property type="match status" value="1"/>
</dbReference>
<proteinExistence type="inferred from homology"/>
<evidence type="ECO:0000256" key="10">
    <source>
        <dbReference type="ARBA" id="ARBA00022723"/>
    </source>
</evidence>
<organism evidence="18">
    <name type="scientific">Thermodesulforhabdus norvegica</name>
    <dbReference type="NCBI Taxonomy" id="39841"/>
    <lineage>
        <taxon>Bacteria</taxon>
        <taxon>Pseudomonadati</taxon>
        <taxon>Thermodesulfobacteriota</taxon>
        <taxon>Syntrophobacteria</taxon>
        <taxon>Syntrophobacterales</taxon>
        <taxon>Thermodesulforhabdaceae</taxon>
        <taxon>Thermodesulforhabdus</taxon>
    </lineage>
</organism>
<dbReference type="InterPro" id="IPR024567">
    <property type="entry name" value="RNase_HII/HIII_dom"/>
</dbReference>
<dbReference type="GO" id="GO:0005737">
    <property type="term" value="C:cytoplasm"/>
    <property type="evidence" value="ECO:0007669"/>
    <property type="project" value="UniProtKB-SubCell"/>
</dbReference>
<dbReference type="GO" id="GO:0043137">
    <property type="term" value="P:DNA replication, removal of RNA primer"/>
    <property type="evidence" value="ECO:0007669"/>
    <property type="project" value="TreeGrafter"/>
</dbReference>
<dbReference type="NCBIfam" id="NF000594">
    <property type="entry name" value="PRK00015.1-1"/>
    <property type="match status" value="1"/>
</dbReference>
<evidence type="ECO:0000256" key="5">
    <source>
        <dbReference type="ARBA" id="ARBA00007383"/>
    </source>
</evidence>
<keyword evidence="13 14" id="KW-0464">Manganese</keyword>
<evidence type="ECO:0000256" key="8">
    <source>
        <dbReference type="ARBA" id="ARBA00022490"/>
    </source>
</evidence>
<accession>A0A7C1B0X1</accession>
<dbReference type="NCBIfam" id="NF000595">
    <property type="entry name" value="PRK00015.1-3"/>
    <property type="match status" value="1"/>
</dbReference>
<feature type="binding site" evidence="14 15">
    <location>
        <position position="45"/>
    </location>
    <ligand>
        <name>a divalent metal cation</name>
        <dbReference type="ChEBI" id="CHEBI:60240"/>
    </ligand>
</feature>
<comment type="catalytic activity">
    <reaction evidence="1 14 15 16">
        <text>Endonucleolytic cleavage to 5'-phosphomonoester.</text>
        <dbReference type="EC" id="3.1.26.4"/>
    </reaction>
</comment>
<feature type="domain" description="RNase H type-2" evidence="17">
    <location>
        <begin position="39"/>
        <end position="231"/>
    </location>
</feature>
<dbReference type="Proteomes" id="UP000886355">
    <property type="component" value="Unassembled WGS sequence"/>
</dbReference>
<evidence type="ECO:0000256" key="16">
    <source>
        <dbReference type="RuleBase" id="RU003515"/>
    </source>
</evidence>
<dbReference type="EC" id="3.1.26.4" evidence="6 14"/>
<protein>
    <recommendedName>
        <fullName evidence="7 14">Ribonuclease HII</fullName>
        <shortName evidence="14">RNase HII</shortName>
        <ecNumber evidence="6 14">3.1.26.4</ecNumber>
    </recommendedName>
</protein>
<evidence type="ECO:0000256" key="6">
    <source>
        <dbReference type="ARBA" id="ARBA00012180"/>
    </source>
</evidence>
<evidence type="ECO:0000256" key="13">
    <source>
        <dbReference type="ARBA" id="ARBA00023211"/>
    </source>
</evidence>
<gene>
    <name evidence="14" type="primary">rnhB</name>
    <name evidence="18" type="ORF">ENG14_01610</name>
</gene>
<evidence type="ECO:0000256" key="3">
    <source>
        <dbReference type="ARBA" id="ARBA00004065"/>
    </source>
</evidence>
<comment type="cofactor">
    <cofactor evidence="14 15">
        <name>Mn(2+)</name>
        <dbReference type="ChEBI" id="CHEBI:29035"/>
    </cofactor>
    <cofactor evidence="14 15">
        <name>Mg(2+)</name>
        <dbReference type="ChEBI" id="CHEBI:18420"/>
    </cofactor>
    <text evidence="14 15">Manganese or magnesium. Binds 1 divalent metal ion per monomer in the absence of substrate. May bind a second metal ion after substrate binding.</text>
</comment>
<dbReference type="GO" id="GO:0006298">
    <property type="term" value="P:mismatch repair"/>
    <property type="evidence" value="ECO:0007669"/>
    <property type="project" value="TreeGrafter"/>
</dbReference>
<dbReference type="AlphaFoldDB" id="A0A7C1B0X1"/>
<dbReference type="InterPro" id="IPR001352">
    <property type="entry name" value="RNase_HII/HIII"/>
</dbReference>
<comment type="function">
    <text evidence="3 14 16">Endonuclease that specifically degrades the RNA of RNA-DNA hybrids.</text>
</comment>
<comment type="caution">
    <text evidence="18">The sequence shown here is derived from an EMBL/GenBank/DDBJ whole genome shotgun (WGS) entry which is preliminary data.</text>
</comment>